<dbReference type="EMBL" id="VUJV01000003">
    <property type="protein sequence ID" value="KAA1419600.1"/>
    <property type="molecule type" value="Genomic_DNA"/>
</dbReference>
<dbReference type="InterPro" id="IPR041413">
    <property type="entry name" value="MLTR_LBD"/>
</dbReference>
<dbReference type="PANTHER" id="PTHR35010">
    <property type="entry name" value="BLL4672 PROTEIN-RELATED"/>
    <property type="match status" value="1"/>
</dbReference>
<dbReference type="Pfam" id="PF17765">
    <property type="entry name" value="MLTR_LBD"/>
    <property type="match status" value="1"/>
</dbReference>
<dbReference type="InterPro" id="IPR001387">
    <property type="entry name" value="Cro/C1-type_HTH"/>
</dbReference>
<feature type="domain" description="HTH cro/C1-type" evidence="1">
    <location>
        <begin position="13"/>
        <end position="67"/>
    </location>
</feature>
<protein>
    <submittedName>
        <fullName evidence="2">Helix-turn-helix transcriptional regulator</fullName>
    </submittedName>
</protein>
<dbReference type="Gene3D" id="3.30.450.180">
    <property type="match status" value="1"/>
</dbReference>
<dbReference type="GO" id="GO:0003677">
    <property type="term" value="F:DNA binding"/>
    <property type="evidence" value="ECO:0007669"/>
    <property type="project" value="InterPro"/>
</dbReference>
<dbReference type="SMART" id="SM00530">
    <property type="entry name" value="HTH_XRE"/>
    <property type="match status" value="1"/>
</dbReference>
<dbReference type="InterPro" id="IPR010982">
    <property type="entry name" value="Lambda_DNA-bd_dom_sf"/>
</dbReference>
<dbReference type="RefSeq" id="WP_149728943.1">
    <property type="nucleotide sequence ID" value="NZ_VUJV01000003.1"/>
</dbReference>
<dbReference type="PANTHER" id="PTHR35010:SF4">
    <property type="entry name" value="BLL5781 PROTEIN"/>
    <property type="match status" value="1"/>
</dbReference>
<accession>A0A5B1LII5</accession>
<comment type="caution">
    <text evidence="2">The sequence shown here is derived from an EMBL/GenBank/DDBJ whole genome shotgun (WGS) entry which is preliminary data.</text>
</comment>
<gene>
    <name evidence="2" type="ORF">F0U44_14365</name>
</gene>
<evidence type="ECO:0000313" key="3">
    <source>
        <dbReference type="Proteomes" id="UP000325003"/>
    </source>
</evidence>
<dbReference type="CDD" id="cd00093">
    <property type="entry name" value="HTH_XRE"/>
    <property type="match status" value="1"/>
</dbReference>
<dbReference type="PROSITE" id="PS50943">
    <property type="entry name" value="HTH_CROC1"/>
    <property type="match status" value="1"/>
</dbReference>
<dbReference type="Proteomes" id="UP000325003">
    <property type="component" value="Unassembled WGS sequence"/>
</dbReference>
<evidence type="ECO:0000313" key="2">
    <source>
        <dbReference type="EMBL" id="KAA1419600.1"/>
    </source>
</evidence>
<sequence length="260" mass="28299">MSDHHGQPAGDLLRDWRQRRNLSQLDLASRADVSTRHLSYVETGRSQPTSGMILRLCRHLDVPLREQNRVLLAGGFAPAHPEHRLSDPPMAEANAALEAILRAHLPYPALVIDRHWELVAANDAAYGLLDGVDPALLEPPVNVIRLSVHPGGLAPRVVNLDEWRAALTARLRREYDATADPALRDLADEVGGDIDLPAAPAALVVPLQLRVGDTVLSFISTSTVFGTPREVTLSELAIEAFYPADQATRRALHAATDSSD</sequence>
<reference evidence="2 3" key="1">
    <citation type="submission" date="2019-09" db="EMBL/GenBank/DDBJ databases">
        <title>Nocardioides panacisoli sp. nov., isolated from the soil of a ginseng field.</title>
        <authorList>
            <person name="Cho C."/>
        </authorList>
    </citation>
    <scope>NUCLEOTIDE SEQUENCE [LARGE SCALE GENOMIC DNA]</scope>
    <source>
        <strain evidence="2 3">BN130099</strain>
    </source>
</reference>
<dbReference type="Pfam" id="PF13560">
    <property type="entry name" value="HTH_31"/>
    <property type="match status" value="1"/>
</dbReference>
<keyword evidence="3" id="KW-1185">Reference proteome</keyword>
<evidence type="ECO:0000259" key="1">
    <source>
        <dbReference type="PROSITE" id="PS50943"/>
    </source>
</evidence>
<dbReference type="AlphaFoldDB" id="A0A5B1LII5"/>
<reference evidence="2 3" key="2">
    <citation type="submission" date="2019-09" db="EMBL/GenBank/DDBJ databases">
        <authorList>
            <person name="Jin C."/>
        </authorList>
    </citation>
    <scope>NUCLEOTIDE SEQUENCE [LARGE SCALE GENOMIC DNA]</scope>
    <source>
        <strain evidence="2 3">BN130099</strain>
    </source>
</reference>
<organism evidence="2 3">
    <name type="scientific">Nocardioides humilatus</name>
    <dbReference type="NCBI Taxonomy" id="2607660"/>
    <lineage>
        <taxon>Bacteria</taxon>
        <taxon>Bacillati</taxon>
        <taxon>Actinomycetota</taxon>
        <taxon>Actinomycetes</taxon>
        <taxon>Propionibacteriales</taxon>
        <taxon>Nocardioidaceae</taxon>
        <taxon>Nocardioides</taxon>
    </lineage>
</organism>
<dbReference type="SUPFAM" id="SSF47413">
    <property type="entry name" value="lambda repressor-like DNA-binding domains"/>
    <property type="match status" value="1"/>
</dbReference>
<proteinExistence type="predicted"/>
<name>A0A5B1LII5_9ACTN</name>
<dbReference type="Gene3D" id="1.10.260.40">
    <property type="entry name" value="lambda repressor-like DNA-binding domains"/>
    <property type="match status" value="1"/>
</dbReference>